<dbReference type="Proteomes" id="UP001352263">
    <property type="component" value="Unassembled WGS sequence"/>
</dbReference>
<proteinExistence type="predicted"/>
<dbReference type="EC" id="2.1.1.-" evidence="2"/>
<name>A0ABU6J8C7_9BURK</name>
<evidence type="ECO:0000313" key="2">
    <source>
        <dbReference type="EMBL" id="MEC4719899.1"/>
    </source>
</evidence>
<protein>
    <submittedName>
        <fullName evidence="2">Class I SAM-dependent methyltransferase</fullName>
        <ecNumber evidence="2">2.1.1.-</ecNumber>
    </submittedName>
</protein>
<dbReference type="EMBL" id="JAWIIV010000008">
    <property type="protein sequence ID" value="MEC4719899.1"/>
    <property type="molecule type" value="Genomic_DNA"/>
</dbReference>
<dbReference type="PANTHER" id="PTHR42912">
    <property type="entry name" value="METHYLTRANSFERASE"/>
    <property type="match status" value="1"/>
</dbReference>
<keyword evidence="2" id="KW-0808">Transferase</keyword>
<dbReference type="Gene3D" id="3.40.50.150">
    <property type="entry name" value="Vaccinia Virus protein VP39"/>
    <property type="match status" value="1"/>
</dbReference>
<comment type="caution">
    <text evidence="2">The sequence shown here is derived from an EMBL/GenBank/DDBJ whole genome shotgun (WGS) entry which is preliminary data.</text>
</comment>
<dbReference type="PANTHER" id="PTHR42912:SF85">
    <property type="entry name" value="METHYLTRANSFERASE TYPE 11"/>
    <property type="match status" value="1"/>
</dbReference>
<dbReference type="Pfam" id="PF08241">
    <property type="entry name" value="Methyltransf_11"/>
    <property type="match status" value="1"/>
</dbReference>
<organism evidence="2 3">
    <name type="scientific">Noviherbaspirillum album</name>
    <dbReference type="NCBI Taxonomy" id="3080276"/>
    <lineage>
        <taxon>Bacteria</taxon>
        <taxon>Pseudomonadati</taxon>
        <taxon>Pseudomonadota</taxon>
        <taxon>Betaproteobacteria</taxon>
        <taxon>Burkholderiales</taxon>
        <taxon>Oxalobacteraceae</taxon>
        <taxon>Noviherbaspirillum</taxon>
    </lineage>
</organism>
<dbReference type="InterPro" id="IPR029063">
    <property type="entry name" value="SAM-dependent_MTases_sf"/>
</dbReference>
<reference evidence="2 3" key="1">
    <citation type="submission" date="2023-10" db="EMBL/GenBank/DDBJ databases">
        <title>Noviherbaspirillum sp. CPCC 100848 genome assembly.</title>
        <authorList>
            <person name="Li X.Y."/>
            <person name="Fang X.M."/>
        </authorList>
    </citation>
    <scope>NUCLEOTIDE SEQUENCE [LARGE SCALE GENOMIC DNA]</scope>
    <source>
        <strain evidence="2 3">CPCC 100848</strain>
    </source>
</reference>
<dbReference type="InterPro" id="IPR050508">
    <property type="entry name" value="Methyltransf_Superfamily"/>
</dbReference>
<dbReference type="SUPFAM" id="SSF53335">
    <property type="entry name" value="S-adenosyl-L-methionine-dependent methyltransferases"/>
    <property type="match status" value="1"/>
</dbReference>
<dbReference type="CDD" id="cd02440">
    <property type="entry name" value="AdoMet_MTases"/>
    <property type="match status" value="1"/>
</dbReference>
<feature type="domain" description="Methyltransferase type 11" evidence="1">
    <location>
        <begin position="96"/>
        <end position="202"/>
    </location>
</feature>
<evidence type="ECO:0000313" key="3">
    <source>
        <dbReference type="Proteomes" id="UP001352263"/>
    </source>
</evidence>
<evidence type="ECO:0000259" key="1">
    <source>
        <dbReference type="Pfam" id="PF08241"/>
    </source>
</evidence>
<dbReference type="GO" id="GO:0032259">
    <property type="term" value="P:methylation"/>
    <property type="evidence" value="ECO:0007669"/>
    <property type="project" value="UniProtKB-KW"/>
</dbReference>
<keyword evidence="2" id="KW-0489">Methyltransferase</keyword>
<dbReference type="InterPro" id="IPR013216">
    <property type="entry name" value="Methyltransf_11"/>
</dbReference>
<keyword evidence="3" id="KW-1185">Reference proteome</keyword>
<gene>
    <name evidence="2" type="ORF">RY831_12125</name>
</gene>
<dbReference type="GO" id="GO:0008168">
    <property type="term" value="F:methyltransferase activity"/>
    <property type="evidence" value="ECO:0007669"/>
    <property type="project" value="UniProtKB-KW"/>
</dbReference>
<accession>A0ABU6J8C7</accession>
<sequence>MQTILKNILRPFVPEFVKALRRRQSAPVAPSFSSWEHQPPLPVPPGHTPDGILQALVSISIDGSRKGELSAYATADLERFLRTLDLVPKGARKALEIGANPYFNTLLMRQFRPGIDLTLTNYFNGDVSVQRQEINFSGFNGAEETFNVDFHNMNIECHPFPFEDASFDTVVFCEVLEHMTNDPMAALREIHRVLVPGGTLVLTTPNAARLENVVAFLEGRNIYDPYSAYGPYGRHNREYTRHELHLLLQHAGFKEEGSYTANVHPDIPSAHISQEDLAILGKVKNRQYDLGQYLFTRWRKDRECEERLPGWLYRSYPEDRIAM</sequence>